<feature type="transmembrane region" description="Helical" evidence="2">
    <location>
        <begin position="61"/>
        <end position="79"/>
    </location>
</feature>
<dbReference type="SUPFAM" id="SSF103473">
    <property type="entry name" value="MFS general substrate transporter"/>
    <property type="match status" value="1"/>
</dbReference>
<feature type="transmembrane region" description="Helical" evidence="2">
    <location>
        <begin position="329"/>
        <end position="352"/>
    </location>
</feature>
<feature type="transmembrane region" description="Helical" evidence="2">
    <location>
        <begin position="147"/>
        <end position="167"/>
    </location>
</feature>
<feature type="transmembrane region" description="Helical" evidence="2">
    <location>
        <begin position="358"/>
        <end position="378"/>
    </location>
</feature>
<evidence type="ECO:0000256" key="2">
    <source>
        <dbReference type="SAM" id="Phobius"/>
    </source>
</evidence>
<dbReference type="EMBL" id="PYBW01000060">
    <property type="protein sequence ID" value="PYC77496.1"/>
    <property type="molecule type" value="Genomic_DNA"/>
</dbReference>
<evidence type="ECO:0000256" key="1">
    <source>
        <dbReference type="SAM" id="MobiDB-lite"/>
    </source>
</evidence>
<keyword evidence="2" id="KW-1133">Transmembrane helix</keyword>
<keyword evidence="2" id="KW-0812">Transmembrane</keyword>
<dbReference type="GO" id="GO:0022857">
    <property type="term" value="F:transmembrane transporter activity"/>
    <property type="evidence" value="ECO:0007669"/>
    <property type="project" value="InterPro"/>
</dbReference>
<keyword evidence="2" id="KW-0472">Membrane</keyword>
<dbReference type="Pfam" id="PF07690">
    <property type="entry name" value="MFS_1"/>
    <property type="match status" value="1"/>
</dbReference>
<gene>
    <name evidence="3" type="ORF">C7C46_18600</name>
</gene>
<accession>A0A2V4P038</accession>
<feature type="transmembrane region" description="Helical" evidence="2">
    <location>
        <begin position="28"/>
        <end position="49"/>
    </location>
</feature>
<feature type="region of interest" description="Disordered" evidence="1">
    <location>
        <begin position="387"/>
        <end position="414"/>
    </location>
</feature>
<feature type="transmembrane region" description="Helical" evidence="2">
    <location>
        <begin position="271"/>
        <end position="290"/>
    </location>
</feature>
<keyword evidence="4" id="KW-1185">Reference proteome</keyword>
<evidence type="ECO:0000313" key="3">
    <source>
        <dbReference type="EMBL" id="PYC77496.1"/>
    </source>
</evidence>
<protein>
    <submittedName>
        <fullName evidence="3">MFS transporter</fullName>
    </submittedName>
</protein>
<feature type="transmembrane region" description="Helical" evidence="2">
    <location>
        <begin position="91"/>
        <end position="110"/>
    </location>
</feature>
<evidence type="ECO:0000313" key="4">
    <source>
        <dbReference type="Proteomes" id="UP000248039"/>
    </source>
</evidence>
<feature type="transmembrane region" description="Helical" evidence="2">
    <location>
        <begin position="205"/>
        <end position="225"/>
    </location>
</feature>
<proteinExistence type="predicted"/>
<organism evidence="3 4">
    <name type="scientific">Streptomyces tateyamensis</name>
    <dbReference type="NCBI Taxonomy" id="565073"/>
    <lineage>
        <taxon>Bacteria</taxon>
        <taxon>Bacillati</taxon>
        <taxon>Actinomycetota</taxon>
        <taxon>Actinomycetes</taxon>
        <taxon>Kitasatosporales</taxon>
        <taxon>Streptomycetaceae</taxon>
        <taxon>Streptomyces</taxon>
    </lineage>
</organism>
<comment type="caution">
    <text evidence="3">The sequence shown here is derived from an EMBL/GenBank/DDBJ whole genome shotgun (WGS) entry which is preliminary data.</text>
</comment>
<dbReference type="AlphaFoldDB" id="A0A2V4P038"/>
<dbReference type="Gene3D" id="1.20.1250.20">
    <property type="entry name" value="MFS general substrate transporter like domains"/>
    <property type="match status" value="2"/>
</dbReference>
<name>A0A2V4P038_9ACTN</name>
<feature type="transmembrane region" description="Helical" evidence="2">
    <location>
        <begin position="122"/>
        <end position="141"/>
    </location>
</feature>
<dbReference type="Proteomes" id="UP000248039">
    <property type="component" value="Unassembled WGS sequence"/>
</dbReference>
<feature type="transmembrane region" description="Helical" evidence="2">
    <location>
        <begin position="302"/>
        <end position="322"/>
    </location>
</feature>
<sequence>MLFTVGALPAYLAPTIVGRLVGELRLTATQAGTVGSVMLLASAMAGIALAGRVDRLGTARLARAGLVLLLAGFTLAGTVPGHPGSSDSMPLLLPACLLGGLGAGTCAAVAGTGIAAAGRHRITVLALLATSGTAGALYLLLPHLGPSHALPFLALALTGALTFPLLLRLPAGRTTAVPDPAATAPASATTVPASPIATAPTGPPLLGPVLAAGMVLWSVAQNALWGVSGQLGLHRAGLNEQRLCLVLAVALGSAVLGVLAAGLLGDRAGRAAPITLGTVAIAACVVLSATATSPRAFAVGEVLWNALYPLVLSYLIGTAAALDPSGRWMVLTGAAAALGVAGGPLTGAALLAGLGAPWFAALLGVVLLATAAPLGLVARTVDRRTLAEPTGPDPSAIPAQRAEDRAATRTTRAP</sequence>
<dbReference type="InterPro" id="IPR011701">
    <property type="entry name" value="MFS"/>
</dbReference>
<feature type="transmembrane region" description="Helical" evidence="2">
    <location>
        <begin position="245"/>
        <end position="264"/>
    </location>
</feature>
<reference evidence="3 4" key="1">
    <citation type="submission" date="2018-03" db="EMBL/GenBank/DDBJ databases">
        <title>Bioinformatic expansion and discovery of thiopeptide antibiotics.</title>
        <authorList>
            <person name="Schwalen C.J."/>
            <person name="Hudson G.A."/>
            <person name="Mitchell D.A."/>
        </authorList>
    </citation>
    <scope>NUCLEOTIDE SEQUENCE [LARGE SCALE GENOMIC DNA]</scope>
    <source>
        <strain evidence="3 4">ATCC 21389</strain>
    </source>
</reference>
<dbReference type="InterPro" id="IPR036259">
    <property type="entry name" value="MFS_trans_sf"/>
</dbReference>